<keyword evidence="1" id="KW-0472">Membrane</keyword>
<sequence>MSFAFSSAYGWTCFCKQVGVKASETAKMMAFLPFVRSEMMVPSPAHPHRLLPQQRLSPSLDSGLSTVSGVALKLVVPLCVISHHHLALSRARAPFLPSSSSAAEAAGPGTGHRRRSLSRHRLTLNPAPLLPLLHLSPAAAEATGSWADRRCCLLASTLAINFLFTVSFLPAVSFLPRSWFPICMTLQLIILYCVPSSFIACAFESNEKICQ</sequence>
<accession>A0A6P4CNR0</accession>
<evidence type="ECO:0000313" key="3">
    <source>
        <dbReference type="RefSeq" id="XP_015953881.1"/>
    </source>
</evidence>
<reference evidence="2" key="1">
    <citation type="journal article" date="2016" name="Nat. Genet.">
        <title>The genome sequences of Arachis duranensis and Arachis ipaensis, the diploid ancestors of cultivated peanut.</title>
        <authorList>
            <person name="Bertioli D.J."/>
            <person name="Cannon S.B."/>
            <person name="Froenicke L."/>
            <person name="Huang G."/>
            <person name="Farmer A.D."/>
            <person name="Cannon E.K."/>
            <person name="Liu X."/>
            <person name="Gao D."/>
            <person name="Clevenger J."/>
            <person name="Dash S."/>
            <person name="Ren L."/>
            <person name="Moretzsohn M.C."/>
            <person name="Shirasawa K."/>
            <person name="Huang W."/>
            <person name="Vidigal B."/>
            <person name="Abernathy B."/>
            <person name="Chu Y."/>
            <person name="Niederhuth C.E."/>
            <person name="Umale P."/>
            <person name="Araujo A.C."/>
            <person name="Kozik A."/>
            <person name="Kim K.D."/>
            <person name="Burow M.D."/>
            <person name="Varshney R.K."/>
            <person name="Wang X."/>
            <person name="Zhang X."/>
            <person name="Barkley N."/>
            <person name="Guimaraes P.M."/>
            <person name="Isobe S."/>
            <person name="Guo B."/>
            <person name="Liao B."/>
            <person name="Stalker H.T."/>
            <person name="Schmitz R.J."/>
            <person name="Scheffler B.E."/>
            <person name="Leal-Bertioli S.C."/>
            <person name="Xun X."/>
            <person name="Jackson S.A."/>
            <person name="Michelmore R."/>
            <person name="Ozias-Akins P."/>
        </authorList>
    </citation>
    <scope>NUCLEOTIDE SEQUENCE [LARGE SCALE GENOMIC DNA]</scope>
    <source>
        <strain evidence="2">cv. V14167</strain>
    </source>
</reference>
<dbReference type="KEGG" id="adu:107478260"/>
<dbReference type="AlphaFoldDB" id="A0A6P4CNR0"/>
<reference evidence="3" key="2">
    <citation type="submission" date="2025-08" db="UniProtKB">
        <authorList>
            <consortium name="RefSeq"/>
        </authorList>
    </citation>
    <scope>IDENTIFICATION</scope>
    <source>
        <tissue evidence="3">Whole plant</tissue>
    </source>
</reference>
<evidence type="ECO:0000256" key="1">
    <source>
        <dbReference type="SAM" id="Phobius"/>
    </source>
</evidence>
<feature type="transmembrane region" description="Helical" evidence="1">
    <location>
        <begin position="179"/>
        <end position="203"/>
    </location>
</feature>
<organism evidence="2 3">
    <name type="scientific">Arachis duranensis</name>
    <name type="common">Wild peanut</name>
    <dbReference type="NCBI Taxonomy" id="130453"/>
    <lineage>
        <taxon>Eukaryota</taxon>
        <taxon>Viridiplantae</taxon>
        <taxon>Streptophyta</taxon>
        <taxon>Embryophyta</taxon>
        <taxon>Tracheophyta</taxon>
        <taxon>Spermatophyta</taxon>
        <taxon>Magnoliopsida</taxon>
        <taxon>eudicotyledons</taxon>
        <taxon>Gunneridae</taxon>
        <taxon>Pentapetalae</taxon>
        <taxon>rosids</taxon>
        <taxon>fabids</taxon>
        <taxon>Fabales</taxon>
        <taxon>Fabaceae</taxon>
        <taxon>Papilionoideae</taxon>
        <taxon>50 kb inversion clade</taxon>
        <taxon>dalbergioids sensu lato</taxon>
        <taxon>Dalbergieae</taxon>
        <taxon>Pterocarpus clade</taxon>
        <taxon>Arachis</taxon>
    </lineage>
</organism>
<keyword evidence="2" id="KW-1185">Reference proteome</keyword>
<feature type="transmembrane region" description="Helical" evidence="1">
    <location>
        <begin position="151"/>
        <end position="173"/>
    </location>
</feature>
<keyword evidence="1" id="KW-1133">Transmembrane helix</keyword>
<dbReference type="Proteomes" id="UP000515211">
    <property type="component" value="Chromosome 3"/>
</dbReference>
<gene>
    <name evidence="3" type="primary">LOC107478260</name>
</gene>
<name>A0A6P4CNR0_ARADU</name>
<proteinExistence type="predicted"/>
<dbReference type="RefSeq" id="XP_015953881.1">
    <property type="nucleotide sequence ID" value="XM_016098395.3"/>
</dbReference>
<evidence type="ECO:0000313" key="2">
    <source>
        <dbReference type="Proteomes" id="UP000515211"/>
    </source>
</evidence>
<protein>
    <submittedName>
        <fullName evidence="3">Uncharacterized protein LOC107478260</fullName>
    </submittedName>
</protein>
<keyword evidence="1" id="KW-0812">Transmembrane</keyword>
<dbReference type="GeneID" id="107478260"/>